<gene>
    <name evidence="2" type="ORF">BARAN1_0801</name>
</gene>
<dbReference type="Gene3D" id="1.10.285.20">
    <property type="entry name" value="Uncharacterised protein PF01937, DUF89, domain 2"/>
    <property type="match status" value="1"/>
</dbReference>
<accession>A0A2X3ML02</accession>
<evidence type="ECO:0000313" key="3">
    <source>
        <dbReference type="Proteomes" id="UP000249818"/>
    </source>
</evidence>
<sequence>MRTYPECIPCILRATVAGARLARAGEAAAWGIATEVARLAAYWDRSQPPILVGAEAGRSLRRTLGVADPYHAEKQAANAAALAQYAQWKDEVARAPDPLLHALRLAAAGNSLDLGLHPRLDWTGVDAAAALPFARSDYDRFREALAAVRGVLYLADNAGEIVLDRILIEELRARGLTVTVAVRGGPTLNDATTDDAHVVGLDEVAEVITTGSDIPGVSLPSASPQFRTWFRSAELILSKGMGNFEGLSAERAPLFFLLQAKCPPVAQETGVEVGRLIFLRGPG</sequence>
<proteinExistence type="predicted"/>
<dbReference type="RefSeq" id="WP_122031071.1">
    <property type="nucleotide sequence ID" value="NZ_LS483254.1"/>
</dbReference>
<dbReference type="OrthoDB" id="9796465at2"/>
<evidence type="ECO:0000313" key="2">
    <source>
        <dbReference type="EMBL" id="SQD92825.1"/>
    </source>
</evidence>
<dbReference type="InterPro" id="IPR002791">
    <property type="entry name" value="ARMT1-like_metal-bd"/>
</dbReference>
<dbReference type="SUPFAM" id="SSF111321">
    <property type="entry name" value="AF1104-like"/>
    <property type="match status" value="1"/>
</dbReference>
<dbReference type="InterPro" id="IPR014444">
    <property type="entry name" value="PH1575-like"/>
</dbReference>
<dbReference type="EMBL" id="LS483254">
    <property type="protein sequence ID" value="SQD92825.1"/>
    <property type="molecule type" value="Genomic_DNA"/>
</dbReference>
<name>A0A2X3ML02_9BACT</name>
<dbReference type="Proteomes" id="UP000249818">
    <property type="component" value="Chromosome BARAN1"/>
</dbReference>
<protein>
    <recommendedName>
        <fullName evidence="1">Damage-control phosphatase ARMT1-like metal-binding domain-containing protein</fullName>
    </recommendedName>
</protein>
<keyword evidence="3" id="KW-1185">Reference proteome</keyword>
<dbReference type="InterPro" id="IPR036075">
    <property type="entry name" value="ARMT-1-like_metal-bd_sf"/>
</dbReference>
<dbReference type="AlphaFoldDB" id="A0A2X3ML02"/>
<dbReference type="PIRSF" id="PIRSF006593">
    <property type="entry name" value="UCP006593"/>
    <property type="match status" value="1"/>
</dbReference>
<dbReference type="Pfam" id="PF01937">
    <property type="entry name" value="ARMT1-like_dom"/>
    <property type="match status" value="1"/>
</dbReference>
<dbReference type="KEGG" id="bana:BARAN1_0801"/>
<reference evidence="3" key="1">
    <citation type="submission" date="2018-05" db="EMBL/GenBank/DDBJ databases">
        <authorList>
            <person name="Hao L."/>
        </authorList>
    </citation>
    <scope>NUCLEOTIDE SEQUENCE [LARGE SCALE GENOMIC DNA]</scope>
</reference>
<dbReference type="Gene3D" id="3.40.50.10880">
    <property type="entry name" value="Uncharacterised protein PF01937, DUF89, domain 3"/>
    <property type="match status" value="1"/>
</dbReference>
<organism evidence="2 3">
    <name type="scientific">Candidatus Bipolaricaulis anaerobius</name>
    <dbReference type="NCBI Taxonomy" id="2026885"/>
    <lineage>
        <taxon>Bacteria</taxon>
        <taxon>Candidatus Bipolaricaulota</taxon>
        <taxon>Candidatus Bipolaricaulia</taxon>
        <taxon>Candidatus Bipolaricaulales</taxon>
        <taxon>Candidatus Bipolaricaulaceae</taxon>
        <taxon>Candidatus Bipolaricaulis</taxon>
    </lineage>
</organism>
<feature type="domain" description="Damage-control phosphatase ARMT1-like metal-binding" evidence="1">
    <location>
        <begin position="3"/>
        <end position="275"/>
    </location>
</feature>
<evidence type="ECO:0000259" key="1">
    <source>
        <dbReference type="Pfam" id="PF01937"/>
    </source>
</evidence>